<sequence length="91" mass="10713">MKSALKLTDIIEEYETIKESFKKGDFPKKCENTGLRRYFSVSNNTFQCRGASNRKVRNVKQEPKHTDQRKLFLVVIVRRNLHVMIVVLQTI</sequence>
<dbReference type="Proteomes" id="UP000887013">
    <property type="component" value="Unassembled WGS sequence"/>
</dbReference>
<name>A0A8X6T4C9_NEPPI</name>
<reference evidence="1" key="1">
    <citation type="submission" date="2020-08" db="EMBL/GenBank/DDBJ databases">
        <title>Multicomponent nature underlies the extraordinary mechanical properties of spider dragline silk.</title>
        <authorList>
            <person name="Kono N."/>
            <person name="Nakamura H."/>
            <person name="Mori M."/>
            <person name="Yoshida Y."/>
            <person name="Ohtoshi R."/>
            <person name="Malay A.D."/>
            <person name="Moran D.A.P."/>
            <person name="Tomita M."/>
            <person name="Numata K."/>
            <person name="Arakawa K."/>
        </authorList>
    </citation>
    <scope>NUCLEOTIDE SEQUENCE</scope>
</reference>
<comment type="caution">
    <text evidence="1">The sequence shown here is derived from an EMBL/GenBank/DDBJ whole genome shotgun (WGS) entry which is preliminary data.</text>
</comment>
<evidence type="ECO:0000313" key="2">
    <source>
        <dbReference type="Proteomes" id="UP000887013"/>
    </source>
</evidence>
<accession>A0A8X6T4C9</accession>
<protein>
    <submittedName>
        <fullName evidence="1">Uncharacterized protein</fullName>
    </submittedName>
</protein>
<organism evidence="1 2">
    <name type="scientific">Nephila pilipes</name>
    <name type="common">Giant wood spider</name>
    <name type="synonym">Nephila maculata</name>
    <dbReference type="NCBI Taxonomy" id="299642"/>
    <lineage>
        <taxon>Eukaryota</taxon>
        <taxon>Metazoa</taxon>
        <taxon>Ecdysozoa</taxon>
        <taxon>Arthropoda</taxon>
        <taxon>Chelicerata</taxon>
        <taxon>Arachnida</taxon>
        <taxon>Araneae</taxon>
        <taxon>Araneomorphae</taxon>
        <taxon>Entelegynae</taxon>
        <taxon>Araneoidea</taxon>
        <taxon>Nephilidae</taxon>
        <taxon>Nephila</taxon>
    </lineage>
</organism>
<dbReference type="AlphaFoldDB" id="A0A8X6T4C9"/>
<dbReference type="EMBL" id="BMAW01001101">
    <property type="protein sequence ID" value="GFS72554.1"/>
    <property type="molecule type" value="Genomic_DNA"/>
</dbReference>
<evidence type="ECO:0000313" key="1">
    <source>
        <dbReference type="EMBL" id="GFS72554.1"/>
    </source>
</evidence>
<gene>
    <name evidence="1" type="ORF">NPIL_568591</name>
</gene>
<proteinExistence type="predicted"/>
<keyword evidence="2" id="KW-1185">Reference proteome</keyword>